<dbReference type="SMART" id="SM00356">
    <property type="entry name" value="ZnF_C3H1"/>
    <property type="match status" value="3"/>
</dbReference>
<keyword evidence="2" id="KW-0677">Repeat</keyword>
<name>A0A5A7R288_STRAF</name>
<gene>
    <name evidence="9" type="ORF">STAS_29269</name>
</gene>
<dbReference type="PROSITE" id="PS50103">
    <property type="entry name" value="ZF_C3H1"/>
    <property type="match status" value="3"/>
</dbReference>
<keyword evidence="1 6" id="KW-0479">Metal-binding</keyword>
<feature type="compositionally biased region" description="Basic and acidic residues" evidence="7">
    <location>
        <begin position="528"/>
        <end position="549"/>
    </location>
</feature>
<dbReference type="GO" id="GO:0003677">
    <property type="term" value="F:DNA binding"/>
    <property type="evidence" value="ECO:0007669"/>
    <property type="project" value="UniProtKB-KW"/>
</dbReference>
<keyword evidence="4 6" id="KW-0862">Zinc</keyword>
<dbReference type="PANTHER" id="PTHR15725:SF14">
    <property type="entry name" value="ZINC FINGER CCCH DOMAIN-CONTAINING PROTEIN 11A"/>
    <property type="match status" value="1"/>
</dbReference>
<feature type="zinc finger region" description="C3H1-type" evidence="6">
    <location>
        <begin position="113"/>
        <end position="140"/>
    </location>
</feature>
<dbReference type="Proteomes" id="UP000325081">
    <property type="component" value="Unassembled WGS sequence"/>
</dbReference>
<accession>A0A5A7R288</accession>
<feature type="compositionally biased region" description="Acidic residues" evidence="7">
    <location>
        <begin position="575"/>
        <end position="608"/>
    </location>
</feature>
<dbReference type="PANTHER" id="PTHR15725">
    <property type="entry name" value="ZN-FINGER, C-X8-C-X5-C-X3-H TYPE-CONTAINING"/>
    <property type="match status" value="1"/>
</dbReference>
<feature type="compositionally biased region" description="Polar residues" evidence="7">
    <location>
        <begin position="225"/>
        <end position="235"/>
    </location>
</feature>
<dbReference type="SUPFAM" id="SSF90229">
    <property type="entry name" value="CCCH zinc finger"/>
    <property type="match status" value="1"/>
</dbReference>
<evidence type="ECO:0000313" key="10">
    <source>
        <dbReference type="Proteomes" id="UP000325081"/>
    </source>
</evidence>
<keyword evidence="10" id="KW-1185">Reference proteome</keyword>
<dbReference type="Gene3D" id="4.10.1000.10">
    <property type="entry name" value="Zinc finger, CCCH-type"/>
    <property type="match status" value="1"/>
</dbReference>
<feature type="zinc finger region" description="C3H1-type" evidence="6">
    <location>
        <begin position="24"/>
        <end position="53"/>
    </location>
</feature>
<feature type="domain" description="C3H1-type" evidence="8">
    <location>
        <begin position="113"/>
        <end position="140"/>
    </location>
</feature>
<feature type="domain" description="C3H1-type" evidence="8">
    <location>
        <begin position="24"/>
        <end position="53"/>
    </location>
</feature>
<feature type="compositionally biased region" description="Basic and acidic residues" evidence="7">
    <location>
        <begin position="501"/>
        <end position="518"/>
    </location>
</feature>
<reference evidence="10" key="1">
    <citation type="journal article" date="2019" name="Curr. Biol.">
        <title>Genome Sequence of Striga asiatica Provides Insight into the Evolution of Plant Parasitism.</title>
        <authorList>
            <person name="Yoshida S."/>
            <person name="Kim S."/>
            <person name="Wafula E.K."/>
            <person name="Tanskanen J."/>
            <person name="Kim Y.M."/>
            <person name="Honaas L."/>
            <person name="Yang Z."/>
            <person name="Spallek T."/>
            <person name="Conn C.E."/>
            <person name="Ichihashi Y."/>
            <person name="Cheong K."/>
            <person name="Cui S."/>
            <person name="Der J.P."/>
            <person name="Gundlach H."/>
            <person name="Jiao Y."/>
            <person name="Hori C."/>
            <person name="Ishida J.K."/>
            <person name="Kasahara H."/>
            <person name="Kiba T."/>
            <person name="Kim M.S."/>
            <person name="Koo N."/>
            <person name="Laohavisit A."/>
            <person name="Lee Y.H."/>
            <person name="Lumba S."/>
            <person name="McCourt P."/>
            <person name="Mortimer J.C."/>
            <person name="Mutuku J.M."/>
            <person name="Nomura T."/>
            <person name="Sasaki-Sekimoto Y."/>
            <person name="Seto Y."/>
            <person name="Wang Y."/>
            <person name="Wakatake T."/>
            <person name="Sakakibara H."/>
            <person name="Demura T."/>
            <person name="Yamaguchi S."/>
            <person name="Yoneyama K."/>
            <person name="Manabe R.I."/>
            <person name="Nelson D.C."/>
            <person name="Schulman A.H."/>
            <person name="Timko M.P."/>
            <person name="dePamphilis C.W."/>
            <person name="Choi D."/>
            <person name="Shirasu K."/>
        </authorList>
    </citation>
    <scope>NUCLEOTIDE SEQUENCE [LARGE SCALE GENOMIC DNA]</scope>
    <source>
        <strain evidence="10">cv. UVA1</strain>
    </source>
</reference>
<protein>
    <submittedName>
        <fullName evidence="9">Zinc finger family protein</fullName>
    </submittedName>
</protein>
<dbReference type="InterPro" id="IPR041686">
    <property type="entry name" value="Znf-CCCH_3"/>
</dbReference>
<feature type="compositionally biased region" description="Polar residues" evidence="7">
    <location>
        <begin position="204"/>
        <end position="213"/>
    </location>
</feature>
<evidence type="ECO:0000256" key="5">
    <source>
        <dbReference type="ARBA" id="ARBA00023125"/>
    </source>
</evidence>
<evidence type="ECO:0000256" key="7">
    <source>
        <dbReference type="SAM" id="MobiDB-lite"/>
    </source>
</evidence>
<evidence type="ECO:0000256" key="2">
    <source>
        <dbReference type="ARBA" id="ARBA00022737"/>
    </source>
</evidence>
<evidence type="ECO:0000256" key="4">
    <source>
        <dbReference type="ARBA" id="ARBA00022833"/>
    </source>
</evidence>
<keyword evidence="3 6" id="KW-0863">Zinc-finger</keyword>
<evidence type="ECO:0000313" key="9">
    <source>
        <dbReference type="EMBL" id="GER51853.1"/>
    </source>
</evidence>
<dbReference type="EMBL" id="BKCP01009959">
    <property type="protein sequence ID" value="GER51853.1"/>
    <property type="molecule type" value="Genomic_DNA"/>
</dbReference>
<feature type="compositionally biased region" description="Basic and acidic residues" evidence="7">
    <location>
        <begin position="288"/>
        <end position="303"/>
    </location>
</feature>
<dbReference type="Pfam" id="PF14608">
    <property type="entry name" value="zf-CCCH_2"/>
    <property type="match status" value="1"/>
</dbReference>
<evidence type="ECO:0000256" key="6">
    <source>
        <dbReference type="PROSITE-ProRule" id="PRU00723"/>
    </source>
</evidence>
<proteinExistence type="predicted"/>
<comment type="caution">
    <text evidence="9">The sequence shown here is derived from an EMBL/GenBank/DDBJ whole genome shotgun (WGS) entry which is preliminary data.</text>
</comment>
<feature type="compositionally biased region" description="Basic and acidic residues" evidence="7">
    <location>
        <begin position="562"/>
        <end position="574"/>
    </location>
</feature>
<evidence type="ECO:0000256" key="1">
    <source>
        <dbReference type="ARBA" id="ARBA00022723"/>
    </source>
</evidence>
<dbReference type="AlphaFoldDB" id="A0A5A7R288"/>
<feature type="domain" description="C3H1-type" evidence="8">
    <location>
        <begin position="55"/>
        <end position="81"/>
    </location>
</feature>
<feature type="region of interest" description="Disordered" evidence="7">
    <location>
        <begin position="204"/>
        <end position="303"/>
    </location>
</feature>
<evidence type="ECO:0000256" key="3">
    <source>
        <dbReference type="ARBA" id="ARBA00022771"/>
    </source>
</evidence>
<dbReference type="FunFam" id="4.10.1000.10:FF:000021">
    <property type="entry name" value="Zinc finger CCCH domain-containing protein 17"/>
    <property type="match status" value="1"/>
</dbReference>
<evidence type="ECO:0000259" key="8">
    <source>
        <dbReference type="PROSITE" id="PS50103"/>
    </source>
</evidence>
<sequence length="619" mass="69699">MVVSAPQSQSQPQPQPLSAEEEALKRNTDCVYFLASPLTCKKGSECEYRHSDVARVNPRDCYFWLHGNCLNPKCGFRHPPLDGLLGTETPIPIGPSEPVSQTAVASAPPNVSTKPGVPCIFFQKGCCLKGDWCPFIHMPYSSSNKPLPVPVAASNTVNNKNTLSGPPEKHTQLKTTPPAKVAESVNNDMAVAKSFFPTDSRNESAITRSVGTQKKTRATELYGYRNSTPVSNGNPDNWPIYIQQSRHLDEPEPEPEPEPEYTNSKDNDEISREPSPGFDVLVDDDLRDSEYYPSDDRNEYDIGLPNEHRTVLGLNDECYPVGYNSHDLQRGQFNNYEHHLAPSELHGRHDAVDRIDELDLRHRLTKHKKPNGLRSVISHGNARNSDRGYRGLQNENKRENTISSRLRGRIGIPRRSLSPVRANMSAHQRRLRDVRGMVDKGFNNMGGRNYRGPYERQREDGVNFSGPKSLSELKNRKNVVIGEKSGIDQQSLGKRKHAHRESKNDLSFEGPKPLEEILKRKRGGMSRDAPKNEQILKKDEFKEEGKDVTANDEVYESNTAAEKVDDVVNDGGEHEFEEEGYEPGEEEWDNEQADEGDNEEYADEDEDNDFAKKMGVMYS</sequence>
<feature type="region of interest" description="Disordered" evidence="7">
    <location>
        <begin position="371"/>
        <end position="391"/>
    </location>
</feature>
<feature type="compositionally biased region" description="Basic and acidic residues" evidence="7">
    <location>
        <begin position="263"/>
        <end position="272"/>
    </location>
</feature>
<organism evidence="9 10">
    <name type="scientific">Striga asiatica</name>
    <name type="common">Asiatic witchweed</name>
    <name type="synonym">Buchnera asiatica</name>
    <dbReference type="NCBI Taxonomy" id="4170"/>
    <lineage>
        <taxon>Eukaryota</taxon>
        <taxon>Viridiplantae</taxon>
        <taxon>Streptophyta</taxon>
        <taxon>Embryophyta</taxon>
        <taxon>Tracheophyta</taxon>
        <taxon>Spermatophyta</taxon>
        <taxon>Magnoliopsida</taxon>
        <taxon>eudicotyledons</taxon>
        <taxon>Gunneridae</taxon>
        <taxon>Pentapetalae</taxon>
        <taxon>asterids</taxon>
        <taxon>lamiids</taxon>
        <taxon>Lamiales</taxon>
        <taxon>Orobanchaceae</taxon>
        <taxon>Buchnereae</taxon>
        <taxon>Striga</taxon>
    </lineage>
</organism>
<feature type="zinc finger region" description="C3H1-type" evidence="6">
    <location>
        <begin position="55"/>
        <end position="81"/>
    </location>
</feature>
<dbReference type="InterPro" id="IPR036855">
    <property type="entry name" value="Znf_CCCH_sf"/>
</dbReference>
<dbReference type="OrthoDB" id="897228at2759"/>
<keyword evidence="5" id="KW-0238">DNA-binding</keyword>
<feature type="region of interest" description="Disordered" evidence="7">
    <location>
        <begin position="156"/>
        <end position="180"/>
    </location>
</feature>
<dbReference type="GO" id="GO:0008270">
    <property type="term" value="F:zinc ion binding"/>
    <property type="evidence" value="ECO:0007669"/>
    <property type="project" value="UniProtKB-KW"/>
</dbReference>
<dbReference type="Pfam" id="PF15663">
    <property type="entry name" value="zf-CCCH_3"/>
    <property type="match status" value="1"/>
</dbReference>
<dbReference type="GO" id="GO:0003729">
    <property type="term" value="F:mRNA binding"/>
    <property type="evidence" value="ECO:0007669"/>
    <property type="project" value="TreeGrafter"/>
</dbReference>
<feature type="region of interest" description="Disordered" evidence="7">
    <location>
        <begin position="438"/>
        <end position="619"/>
    </location>
</feature>
<dbReference type="InterPro" id="IPR000571">
    <property type="entry name" value="Znf_CCCH"/>
</dbReference>